<evidence type="ECO:0000256" key="8">
    <source>
        <dbReference type="ARBA" id="ARBA00034120"/>
    </source>
</evidence>
<dbReference type="GO" id="GO:0003964">
    <property type="term" value="F:RNA-directed DNA polymerase activity"/>
    <property type="evidence" value="ECO:0007669"/>
    <property type="project" value="UniProtKB-KW"/>
</dbReference>
<evidence type="ECO:0000256" key="4">
    <source>
        <dbReference type="ARBA" id="ARBA00022723"/>
    </source>
</evidence>
<comment type="caution">
    <text evidence="11">The sequence shown here is derived from an EMBL/GenBank/DDBJ whole genome shotgun (WGS) entry which is preliminary data.</text>
</comment>
<sequence>MSGEADQRGMSPGMQAAIDRLNLMGTNTQEALFSGFAQLTSKAQLCQFLGIKTAKLNFLLYKLKPAHRYKTETIKKRNGDDRLLRVPVPLLKQIQRIIASELAKEYRPRQHVYGYVKGKNIAQKARIHVAQKWVARVDLKDFFPSVNFGRVLGIFRGHPFHFNDELATVLTQIVMDGNELPQGAPTSPIISNLICRSLDFELKRMAKEHRCFYTRYADDLVFSTSLKRLSPQICSPAAPDGVSIQANVGDGLRTLIARQGFTINDAKTRIFDRSSRQQVTGLTVNEKVNVSREYVRGLRAVLHAWFKFGEESAASWFFANHYKRNRPDWKSTPADFREVIRGRLAFIRFVKGADDTTYLALAKKLAKLDDGFQLGVEEQIQVNSPRLMLYTEGVTDTIHLRHALQRFKADGQYSDLNIDWADHSDRPRGEGKLWQNCLNDAKRDEFRHQTQVYVFDRDSDFAKKAEDKYGKLKHHGNNTYSLVLPIPEHRQGRAQICIEHLYVDDFLWQQDVQGRRLFAREEFEHDGNHVGNVEVMYRHPKATTLIVDTDVVGYGSLRSKPVVMSKKQFADAVELGVKPFDAPSLVGFQGVFDMLRDLTKNLTGEVKADASAFV</sequence>
<dbReference type="GO" id="GO:0046872">
    <property type="term" value="F:metal ion binding"/>
    <property type="evidence" value="ECO:0007669"/>
    <property type="project" value="UniProtKB-KW"/>
</dbReference>
<dbReference type="EMBL" id="JACCAU010000001">
    <property type="protein sequence ID" value="NYH18771.1"/>
    <property type="molecule type" value="Genomic_DNA"/>
</dbReference>
<comment type="similarity">
    <text evidence="8">Belongs to the bacterial reverse transcriptase family.</text>
</comment>
<evidence type="ECO:0000259" key="10">
    <source>
        <dbReference type="PROSITE" id="PS50878"/>
    </source>
</evidence>
<dbReference type="InterPro" id="IPR043502">
    <property type="entry name" value="DNA/RNA_pol_sf"/>
</dbReference>
<feature type="domain" description="Reverse transcriptase" evidence="10">
    <location>
        <begin position="55"/>
        <end position="284"/>
    </location>
</feature>
<dbReference type="InterPro" id="IPR000477">
    <property type="entry name" value="RT_dom"/>
</dbReference>
<proteinExistence type="inferred from homology"/>
<keyword evidence="7" id="KW-0051">Antiviral defense</keyword>
<dbReference type="PANTHER" id="PTHR34047">
    <property type="entry name" value="NUCLEAR INTRON MATURASE 1, MITOCHONDRIAL-RELATED"/>
    <property type="match status" value="1"/>
</dbReference>
<dbReference type="Pfam" id="PF00078">
    <property type="entry name" value="RVT_1"/>
    <property type="match status" value="1"/>
</dbReference>
<name>A0A7Z0B2A4_9BURK</name>
<evidence type="ECO:0000256" key="5">
    <source>
        <dbReference type="ARBA" id="ARBA00022842"/>
    </source>
</evidence>
<protein>
    <recommendedName>
        <fullName evidence="1">RNA-directed DNA polymerase</fullName>
        <ecNumber evidence="1">2.7.7.49</ecNumber>
    </recommendedName>
</protein>
<keyword evidence="6 11" id="KW-0695">RNA-directed DNA polymerase</keyword>
<keyword evidence="2 11" id="KW-0808">Transferase</keyword>
<dbReference type="Proteomes" id="UP000572540">
    <property type="component" value="Unassembled WGS sequence"/>
</dbReference>
<dbReference type="InterPro" id="IPR051083">
    <property type="entry name" value="GrpII_Intron_Splice-Mob/Def"/>
</dbReference>
<dbReference type="EC" id="2.7.7.49" evidence="1"/>
<organism evidence="11 12">
    <name type="scientific">Paraburkholderia bryophila</name>
    <dbReference type="NCBI Taxonomy" id="420952"/>
    <lineage>
        <taxon>Bacteria</taxon>
        <taxon>Pseudomonadati</taxon>
        <taxon>Pseudomonadota</taxon>
        <taxon>Betaproteobacteria</taxon>
        <taxon>Burkholderiales</taxon>
        <taxon>Burkholderiaceae</taxon>
        <taxon>Paraburkholderia</taxon>
    </lineage>
</organism>
<dbReference type="PANTHER" id="PTHR34047:SF7">
    <property type="entry name" value="RNA-DIRECTED DNA POLYMERASE"/>
    <property type="match status" value="1"/>
</dbReference>
<evidence type="ECO:0000256" key="6">
    <source>
        <dbReference type="ARBA" id="ARBA00022918"/>
    </source>
</evidence>
<dbReference type="PROSITE" id="PS50878">
    <property type="entry name" value="RT_POL"/>
    <property type="match status" value="1"/>
</dbReference>
<gene>
    <name evidence="11" type="ORF">GGD41_005999</name>
</gene>
<evidence type="ECO:0000256" key="9">
    <source>
        <dbReference type="ARBA" id="ARBA00048173"/>
    </source>
</evidence>
<keyword evidence="5" id="KW-0460">Magnesium</keyword>
<evidence type="ECO:0000313" key="12">
    <source>
        <dbReference type="Proteomes" id="UP000572540"/>
    </source>
</evidence>
<evidence type="ECO:0000313" key="11">
    <source>
        <dbReference type="EMBL" id="NYH18771.1"/>
    </source>
</evidence>
<accession>A0A7Z0B2A4</accession>
<dbReference type="SUPFAM" id="SSF56672">
    <property type="entry name" value="DNA/RNA polymerases"/>
    <property type="match status" value="1"/>
</dbReference>
<dbReference type="CDD" id="cd03487">
    <property type="entry name" value="RT_Bac_retron_II"/>
    <property type="match status" value="1"/>
</dbReference>
<dbReference type="GO" id="GO:0051607">
    <property type="term" value="P:defense response to virus"/>
    <property type="evidence" value="ECO:0007669"/>
    <property type="project" value="UniProtKB-KW"/>
</dbReference>
<reference evidence="11 12" key="1">
    <citation type="submission" date="2020-07" db="EMBL/GenBank/DDBJ databases">
        <title>Exploring microbial biodiversity for novel pathways involved in the catabolism of aromatic compounds derived from lignin.</title>
        <authorList>
            <person name="Elkins J."/>
        </authorList>
    </citation>
    <scope>NUCLEOTIDE SEQUENCE [LARGE SCALE GENOMIC DNA]</scope>
    <source>
        <strain evidence="11 12">H2C3B</strain>
    </source>
</reference>
<evidence type="ECO:0000256" key="2">
    <source>
        <dbReference type="ARBA" id="ARBA00022679"/>
    </source>
</evidence>
<comment type="catalytic activity">
    <reaction evidence="9">
        <text>DNA(n) + a 2'-deoxyribonucleoside 5'-triphosphate = DNA(n+1) + diphosphate</text>
        <dbReference type="Rhea" id="RHEA:22508"/>
        <dbReference type="Rhea" id="RHEA-COMP:17339"/>
        <dbReference type="Rhea" id="RHEA-COMP:17340"/>
        <dbReference type="ChEBI" id="CHEBI:33019"/>
        <dbReference type="ChEBI" id="CHEBI:61560"/>
        <dbReference type="ChEBI" id="CHEBI:173112"/>
        <dbReference type="EC" id="2.7.7.49"/>
    </reaction>
</comment>
<dbReference type="InterPro" id="IPR000123">
    <property type="entry name" value="Reverse_transcriptase_msDNA"/>
</dbReference>
<dbReference type="PRINTS" id="PR00866">
    <property type="entry name" value="RNADNAPOLMS"/>
</dbReference>
<dbReference type="AlphaFoldDB" id="A0A7Z0B2A4"/>
<dbReference type="GO" id="GO:0003723">
    <property type="term" value="F:RNA binding"/>
    <property type="evidence" value="ECO:0007669"/>
    <property type="project" value="InterPro"/>
</dbReference>
<keyword evidence="3 11" id="KW-0548">Nucleotidyltransferase</keyword>
<evidence type="ECO:0000256" key="7">
    <source>
        <dbReference type="ARBA" id="ARBA00023118"/>
    </source>
</evidence>
<keyword evidence="4" id="KW-0479">Metal-binding</keyword>
<dbReference type="RefSeq" id="WP_179706311.1">
    <property type="nucleotide sequence ID" value="NZ_JACCAU010000001.1"/>
</dbReference>
<evidence type="ECO:0000256" key="1">
    <source>
        <dbReference type="ARBA" id="ARBA00012493"/>
    </source>
</evidence>
<evidence type="ECO:0000256" key="3">
    <source>
        <dbReference type="ARBA" id="ARBA00022695"/>
    </source>
</evidence>